<proteinExistence type="predicted"/>
<organism evidence="3 4">
    <name type="scientific">Photobacterium atrarenae</name>
    <dbReference type="NCBI Taxonomy" id="865757"/>
    <lineage>
        <taxon>Bacteria</taxon>
        <taxon>Pseudomonadati</taxon>
        <taxon>Pseudomonadota</taxon>
        <taxon>Gammaproteobacteria</taxon>
        <taxon>Vibrionales</taxon>
        <taxon>Vibrionaceae</taxon>
        <taxon>Photobacterium</taxon>
    </lineage>
</organism>
<dbReference type="RefSeq" id="WP_255388691.1">
    <property type="nucleotide sequence ID" value="NZ_CP101508.1"/>
</dbReference>
<reference evidence="3" key="1">
    <citation type="submission" date="2022-07" db="EMBL/GenBank/DDBJ databases">
        <title>Genome sequencing of Photobacterium atrarenae GJH2-4.</title>
        <authorList>
            <person name="Park S.-J."/>
        </authorList>
    </citation>
    <scope>NUCLEOTIDE SEQUENCE</scope>
    <source>
        <strain evidence="3">GJH2-4</strain>
    </source>
</reference>
<protein>
    <submittedName>
        <fullName evidence="3">TIGR03899 family protein</fullName>
    </submittedName>
</protein>
<feature type="region of interest" description="Disordered" evidence="2">
    <location>
        <begin position="1"/>
        <end position="25"/>
    </location>
</feature>
<dbReference type="Pfam" id="PF10987">
    <property type="entry name" value="DUF2806"/>
    <property type="match status" value="1"/>
</dbReference>
<gene>
    <name evidence="3" type="ORF">NNL38_14305</name>
</gene>
<dbReference type="Proteomes" id="UP001057998">
    <property type="component" value="Chromosome 1"/>
</dbReference>
<accession>A0ABY5GDZ6</accession>
<name>A0ABY5GDZ6_9GAMM</name>
<keyword evidence="1" id="KW-0175">Coiled coil</keyword>
<evidence type="ECO:0000313" key="3">
    <source>
        <dbReference type="EMBL" id="UTV27473.1"/>
    </source>
</evidence>
<evidence type="ECO:0000256" key="2">
    <source>
        <dbReference type="SAM" id="MobiDB-lite"/>
    </source>
</evidence>
<feature type="compositionally biased region" description="Acidic residues" evidence="2">
    <location>
        <begin position="1"/>
        <end position="10"/>
    </location>
</feature>
<keyword evidence="4" id="KW-1185">Reference proteome</keyword>
<dbReference type="NCBIfam" id="TIGR03899">
    <property type="entry name" value="TIGR03899 family protein"/>
    <property type="match status" value="1"/>
</dbReference>
<dbReference type="EMBL" id="CP101508">
    <property type="protein sequence ID" value="UTV27473.1"/>
    <property type="molecule type" value="Genomic_DNA"/>
</dbReference>
<evidence type="ECO:0000256" key="1">
    <source>
        <dbReference type="SAM" id="Coils"/>
    </source>
</evidence>
<evidence type="ECO:0000313" key="4">
    <source>
        <dbReference type="Proteomes" id="UP001057998"/>
    </source>
</evidence>
<sequence>MSQTEQDETPAEINPPATPAIDKEEKTTHILNSHSRAKALASEYTVDYLITRNSEHDLLERARLREQSEAKRQQENLEQIIKQAYDSCSDDKAGMPDPDWMHHFLSIAKYIRSAAMQKLWGRVLRQEIISPGATSIHTLDTLKKMTQREAQTFHRACMLACHFGGDEHKKLLTGINPRQTALSLFRPRPADKLPLGSFQLPYSSLLVLMDLGLILRGELESGEIATDTPLAFGYQGYQYRLRTPKKGITFTYYRLSPTGQEIACLLGRKHHEPFKESLLEILAKHFVVEEINLSV</sequence>
<feature type="coiled-coil region" evidence="1">
    <location>
        <begin position="56"/>
        <end position="83"/>
    </location>
</feature>
<dbReference type="InterPro" id="IPR021254">
    <property type="entry name" value="DUF2806"/>
</dbReference>